<keyword evidence="2" id="KW-0489">Methyltransferase</keyword>
<proteinExistence type="predicted"/>
<dbReference type="GO" id="GO:0008168">
    <property type="term" value="F:methyltransferase activity"/>
    <property type="evidence" value="ECO:0007669"/>
    <property type="project" value="UniProtKB-KW"/>
</dbReference>
<keyword evidence="3" id="KW-1185">Reference proteome</keyword>
<evidence type="ECO:0000259" key="1">
    <source>
        <dbReference type="Pfam" id="PF08242"/>
    </source>
</evidence>
<dbReference type="OrthoDB" id="2472181at2"/>
<dbReference type="EMBL" id="UESZ01000002">
    <property type="protein sequence ID" value="SSA59008.1"/>
    <property type="molecule type" value="Genomic_DNA"/>
</dbReference>
<evidence type="ECO:0000313" key="2">
    <source>
        <dbReference type="EMBL" id="SSA59008.1"/>
    </source>
</evidence>
<evidence type="ECO:0000313" key="3">
    <source>
        <dbReference type="Proteomes" id="UP000250028"/>
    </source>
</evidence>
<dbReference type="CDD" id="cd02440">
    <property type="entry name" value="AdoMet_MTases"/>
    <property type="match status" value="1"/>
</dbReference>
<gene>
    <name evidence="2" type="ORF">SAMN04489750_3813</name>
</gene>
<protein>
    <submittedName>
        <fullName evidence="2">Methyltransferase domain-containing protein</fullName>
    </submittedName>
</protein>
<dbReference type="AlphaFoldDB" id="A0A2Y9BMQ7"/>
<dbReference type="GO" id="GO:0032259">
    <property type="term" value="P:methylation"/>
    <property type="evidence" value="ECO:0007669"/>
    <property type="project" value="UniProtKB-KW"/>
</dbReference>
<keyword evidence="2" id="KW-0808">Transferase</keyword>
<dbReference type="SUPFAM" id="SSF53335">
    <property type="entry name" value="S-adenosyl-L-methionine-dependent methyltransferases"/>
    <property type="match status" value="1"/>
</dbReference>
<dbReference type="Proteomes" id="UP000250028">
    <property type="component" value="Unassembled WGS sequence"/>
</dbReference>
<sequence length="437" mass="48034">MNYGPISTPPEIPAGLRAAAEAARSRLESHPRVLSSRLLSHSPMVIEVVPRPTRMGLDDWAYLFEDLYESDDPLVGWIDGFTGVAVPEVQMREWVAATVGRLETLPVRRVLEVGAGSGLVMREVLRLPGVEHYVASDVADTSVLRLRELAAVEGRESTVHVLRAAAHDVGELVTGTFDLAVLNSVVQYFPDVAYLVEILRALARKIVPGGHIFVGDVRDPLHLPALYRERARSRGRGAVLSEQRLDHELAVSADFADDLPRLVDRVTAAEVSPRRGVTPTEMTRYRYDVLLHVGCRVPPLPNPVVEGARDMDTVVERLAVDVEGAVVNTFDSSRFGRFPTAVDPEHLWRTATELGQVWWIGRQPGRDMSVLTASRQPAAGAHFCLSWPRMQARGPYAQPPLPAATAAALREELAVEASLVGGQPVTVDLVWHPRMEQ</sequence>
<organism evidence="2 3">
    <name type="scientific">Branchiibius hedensis</name>
    <dbReference type="NCBI Taxonomy" id="672460"/>
    <lineage>
        <taxon>Bacteria</taxon>
        <taxon>Bacillati</taxon>
        <taxon>Actinomycetota</taxon>
        <taxon>Actinomycetes</taxon>
        <taxon>Micrococcales</taxon>
        <taxon>Dermacoccaceae</taxon>
        <taxon>Branchiibius</taxon>
    </lineage>
</organism>
<name>A0A2Y9BMQ7_9MICO</name>
<feature type="domain" description="Methyltransferase type 12" evidence="1">
    <location>
        <begin position="111"/>
        <end position="212"/>
    </location>
</feature>
<accession>A0A2Y9BMQ7</accession>
<reference evidence="3" key="1">
    <citation type="submission" date="2016-10" db="EMBL/GenBank/DDBJ databases">
        <authorList>
            <person name="Varghese N."/>
            <person name="Submissions S."/>
        </authorList>
    </citation>
    <scope>NUCLEOTIDE SEQUENCE [LARGE SCALE GENOMIC DNA]</scope>
    <source>
        <strain evidence="3">DSM 22951</strain>
    </source>
</reference>
<dbReference type="Pfam" id="PF08242">
    <property type="entry name" value="Methyltransf_12"/>
    <property type="match status" value="1"/>
</dbReference>
<dbReference type="InterPro" id="IPR013217">
    <property type="entry name" value="Methyltransf_12"/>
</dbReference>
<dbReference type="Gene3D" id="3.40.50.150">
    <property type="entry name" value="Vaccinia Virus protein VP39"/>
    <property type="match status" value="1"/>
</dbReference>
<dbReference type="InterPro" id="IPR029063">
    <property type="entry name" value="SAM-dependent_MTases_sf"/>
</dbReference>